<gene>
    <name evidence="3" type="ORF">SNE35_23480</name>
</gene>
<dbReference type="EMBL" id="JAXCLA010000008">
    <property type="protein sequence ID" value="MDY0747486.1"/>
    <property type="molecule type" value="Genomic_DNA"/>
</dbReference>
<evidence type="ECO:0000256" key="1">
    <source>
        <dbReference type="ARBA" id="ARBA00007637"/>
    </source>
</evidence>
<dbReference type="Gene3D" id="3.40.50.720">
    <property type="entry name" value="NAD(P)-binding Rossmann-like Domain"/>
    <property type="match status" value="1"/>
</dbReference>
<accession>A0ABU5DMG2</accession>
<proteinExistence type="inferred from homology"/>
<comment type="caution">
    <text evidence="3">The sequence shown here is derived from an EMBL/GenBank/DDBJ whole genome shotgun (WGS) entry which is preliminary data.</text>
</comment>
<organism evidence="3 4">
    <name type="scientific">Roseateles agri</name>
    <dbReference type="NCBI Taxonomy" id="3098619"/>
    <lineage>
        <taxon>Bacteria</taxon>
        <taxon>Pseudomonadati</taxon>
        <taxon>Pseudomonadota</taxon>
        <taxon>Betaproteobacteria</taxon>
        <taxon>Burkholderiales</taxon>
        <taxon>Sphaerotilaceae</taxon>
        <taxon>Roseateles</taxon>
    </lineage>
</organism>
<evidence type="ECO:0000259" key="2">
    <source>
        <dbReference type="Pfam" id="PF01370"/>
    </source>
</evidence>
<dbReference type="InterPro" id="IPR036291">
    <property type="entry name" value="NAD(P)-bd_dom_sf"/>
</dbReference>
<sequence>MTTTTTTATKILIIGANGQIGTELATELARKHGNHAVITSDIAPEGRVPALRHEMLDVTDAAALAAVVKRHEITQIYHLAAALSATGEKHPMWAWDLNMKGLLNVLELARTQKLERVFWPSSIAAFGPSTPAVDTPQATVMDPTTIYGISKLAGEGWCRWYHEKHGVDVRSLRYPGLISWKTPPGGGTTDYAVEIFHEALKHGRYSCFLEAGQALPMMYMPDALRATIELMEAPAETITQRGSYNLAGVSFTPAEIAAAIREQISGFEISYAPDFRQQIAASWPQRIDDSIARRDWGWKLQYDLKAMVADMLKELRPLVTSPDRSAAPA</sequence>
<dbReference type="PANTHER" id="PTHR42687">
    <property type="entry name" value="L-THREONINE 3-DEHYDROGENASE"/>
    <property type="match status" value="1"/>
</dbReference>
<dbReference type="InterPro" id="IPR051225">
    <property type="entry name" value="NAD(P)_epim/dehydratase"/>
</dbReference>
<name>A0ABU5DMG2_9BURK</name>
<comment type="similarity">
    <text evidence="1">Belongs to the NAD(P)-dependent epimerase/dehydratase family.</text>
</comment>
<reference evidence="3 4" key="1">
    <citation type="submission" date="2023-11" db="EMBL/GenBank/DDBJ databases">
        <title>Paucibacter sp. nov., isolated from fresh soil in Korea.</title>
        <authorList>
            <person name="Le N.T.T."/>
        </authorList>
    </citation>
    <scope>NUCLEOTIDE SEQUENCE [LARGE SCALE GENOMIC DNA]</scope>
    <source>
        <strain evidence="3 4">R3-3</strain>
    </source>
</reference>
<dbReference type="SUPFAM" id="SSF51735">
    <property type="entry name" value="NAD(P)-binding Rossmann-fold domains"/>
    <property type="match status" value="1"/>
</dbReference>
<feature type="domain" description="NAD-dependent epimerase/dehydratase" evidence="2">
    <location>
        <begin position="11"/>
        <end position="246"/>
    </location>
</feature>
<dbReference type="InterPro" id="IPR001509">
    <property type="entry name" value="Epimerase_deHydtase"/>
</dbReference>
<keyword evidence="4" id="KW-1185">Reference proteome</keyword>
<dbReference type="Pfam" id="PF01370">
    <property type="entry name" value="Epimerase"/>
    <property type="match status" value="1"/>
</dbReference>
<evidence type="ECO:0000313" key="3">
    <source>
        <dbReference type="EMBL" id="MDY0747486.1"/>
    </source>
</evidence>
<evidence type="ECO:0000313" key="4">
    <source>
        <dbReference type="Proteomes" id="UP001285263"/>
    </source>
</evidence>
<dbReference type="Proteomes" id="UP001285263">
    <property type="component" value="Unassembled WGS sequence"/>
</dbReference>
<dbReference type="RefSeq" id="WP_320425454.1">
    <property type="nucleotide sequence ID" value="NZ_JAXCLA010000008.1"/>
</dbReference>
<protein>
    <submittedName>
        <fullName evidence="3">NAD-dependent epimerase/dehydratase family protein</fullName>
    </submittedName>
</protein>
<dbReference type="PANTHER" id="PTHR42687:SF1">
    <property type="entry name" value="L-THREONINE 3-DEHYDROGENASE, MITOCHONDRIAL"/>
    <property type="match status" value="1"/>
</dbReference>